<accession>A0A9W9X269</accession>
<dbReference type="RefSeq" id="XP_056788295.1">
    <property type="nucleotide sequence ID" value="XM_056936360.1"/>
</dbReference>
<name>A0A9W9X269_9EURO</name>
<dbReference type="Proteomes" id="UP001148312">
    <property type="component" value="Unassembled WGS sequence"/>
</dbReference>
<reference evidence="1" key="2">
    <citation type="journal article" date="2023" name="IMA Fungus">
        <title>Comparative genomic study of the Penicillium genus elucidates a diverse pangenome and 15 lateral gene transfer events.</title>
        <authorList>
            <person name="Petersen C."/>
            <person name="Sorensen T."/>
            <person name="Nielsen M.R."/>
            <person name="Sondergaard T.E."/>
            <person name="Sorensen J.L."/>
            <person name="Fitzpatrick D.A."/>
            <person name="Frisvad J.C."/>
            <person name="Nielsen K.L."/>
        </authorList>
    </citation>
    <scope>NUCLEOTIDE SEQUENCE</scope>
    <source>
        <strain evidence="1">IBT 30728</strain>
    </source>
</reference>
<organism evidence="1 2">
    <name type="scientific">Penicillium diatomitis</name>
    <dbReference type="NCBI Taxonomy" id="2819901"/>
    <lineage>
        <taxon>Eukaryota</taxon>
        <taxon>Fungi</taxon>
        <taxon>Dikarya</taxon>
        <taxon>Ascomycota</taxon>
        <taxon>Pezizomycotina</taxon>
        <taxon>Eurotiomycetes</taxon>
        <taxon>Eurotiomycetidae</taxon>
        <taxon>Eurotiales</taxon>
        <taxon>Aspergillaceae</taxon>
        <taxon>Penicillium</taxon>
    </lineage>
</organism>
<dbReference type="AlphaFoldDB" id="A0A9W9X269"/>
<evidence type="ECO:0000313" key="2">
    <source>
        <dbReference type="Proteomes" id="UP001148312"/>
    </source>
</evidence>
<keyword evidence="2" id="KW-1185">Reference proteome</keyword>
<protein>
    <submittedName>
        <fullName evidence="1">Uncharacterized protein</fullName>
    </submittedName>
</protein>
<reference evidence="1" key="1">
    <citation type="submission" date="2022-12" db="EMBL/GenBank/DDBJ databases">
        <authorList>
            <person name="Petersen C."/>
        </authorList>
    </citation>
    <scope>NUCLEOTIDE SEQUENCE</scope>
    <source>
        <strain evidence="1">IBT 30728</strain>
    </source>
</reference>
<proteinExistence type="predicted"/>
<dbReference type="EMBL" id="JAPWDQ010000009">
    <property type="protein sequence ID" value="KAJ5480865.1"/>
    <property type="molecule type" value="Genomic_DNA"/>
</dbReference>
<evidence type="ECO:0000313" key="1">
    <source>
        <dbReference type="EMBL" id="KAJ5480865.1"/>
    </source>
</evidence>
<dbReference type="GeneID" id="81626609"/>
<comment type="caution">
    <text evidence="1">The sequence shown here is derived from an EMBL/GenBank/DDBJ whole genome shotgun (WGS) entry which is preliminary data.</text>
</comment>
<gene>
    <name evidence="1" type="ORF">N7539_006759</name>
</gene>
<sequence>MSASTFFINCLRLSVRKLTCYLPAKVLKPEIRAASSYNPFGCTPREEWQGWAREWDFDKTLRVLEDNAILSQLQLTLCCHVPDKSHIWDDLESPGRWSQFYLAVHAKRLRGMQEDGLKDFSIMLLKNDGWCEYSRPSENPDSEDRL</sequence>